<organism evidence="1 2">
    <name type="scientific">Anaerofustis stercorihominis DSM 17244</name>
    <dbReference type="NCBI Taxonomy" id="445971"/>
    <lineage>
        <taxon>Bacteria</taxon>
        <taxon>Bacillati</taxon>
        <taxon>Bacillota</taxon>
        <taxon>Clostridia</taxon>
        <taxon>Eubacteriales</taxon>
        <taxon>Eubacteriaceae</taxon>
        <taxon>Anaerofustis</taxon>
    </lineage>
</organism>
<evidence type="ECO:0000313" key="1">
    <source>
        <dbReference type="EMBL" id="EDS72826.1"/>
    </source>
</evidence>
<name>B1C739_9FIRM</name>
<sequence>MNRGIKKILRHFLCKVLPCNLLGFALKGNHLFPKVKKDGKSLPLKSQGFLCGWIIEETCKYC</sequence>
<dbReference type="EMBL" id="ABIL02000005">
    <property type="protein sequence ID" value="EDS72826.1"/>
    <property type="molecule type" value="Genomic_DNA"/>
</dbReference>
<evidence type="ECO:0000313" key="2">
    <source>
        <dbReference type="Proteomes" id="UP000005178"/>
    </source>
</evidence>
<accession>B1C739</accession>
<keyword evidence="2" id="KW-1185">Reference proteome</keyword>
<comment type="caution">
    <text evidence="1">The sequence shown here is derived from an EMBL/GenBank/DDBJ whole genome shotgun (WGS) entry which is preliminary data.</text>
</comment>
<reference evidence="1" key="1">
    <citation type="submission" date="2008-01" db="EMBL/GenBank/DDBJ databases">
        <authorList>
            <person name="Fulton L."/>
            <person name="Clifton S."/>
            <person name="Fulton B."/>
            <person name="Xu J."/>
            <person name="Minx P."/>
            <person name="Pepin K.H."/>
            <person name="Johnson M."/>
            <person name="Thiruvilangam P."/>
            <person name="Bhonagiri V."/>
            <person name="Nash W.E."/>
            <person name="Mardis E.R."/>
            <person name="Wilson R.K."/>
        </authorList>
    </citation>
    <scope>NUCLEOTIDE SEQUENCE [LARGE SCALE GENOMIC DNA]</scope>
    <source>
        <strain evidence="1">DSM 17244</strain>
    </source>
</reference>
<proteinExistence type="predicted"/>
<gene>
    <name evidence="1" type="ORF">ANASTE_00537</name>
</gene>
<dbReference type="AlphaFoldDB" id="B1C739"/>
<dbReference type="HOGENOM" id="CLU_2894063_0_0_9"/>
<dbReference type="STRING" id="445971.ANASTE_00537"/>
<protein>
    <submittedName>
        <fullName evidence="1">Uncharacterized protein</fullName>
    </submittedName>
</protein>
<dbReference type="Proteomes" id="UP000005178">
    <property type="component" value="Unassembled WGS sequence"/>
</dbReference>
<reference evidence="1" key="2">
    <citation type="submission" date="2013-08" db="EMBL/GenBank/DDBJ databases">
        <title>Draft genome sequence of Anaerofustis stercorihominis (DSM 17244).</title>
        <authorList>
            <person name="Sudarsanam P."/>
            <person name="Ley R."/>
            <person name="Guruge J."/>
            <person name="Turnbaugh P.J."/>
            <person name="Mahowald M."/>
            <person name="Liep D."/>
            <person name="Gordon J."/>
        </authorList>
    </citation>
    <scope>NUCLEOTIDE SEQUENCE</scope>
    <source>
        <strain evidence="1">DSM 17244</strain>
    </source>
</reference>